<feature type="compositionally biased region" description="Polar residues" evidence="1">
    <location>
        <begin position="258"/>
        <end position="281"/>
    </location>
</feature>
<feature type="region of interest" description="Disordered" evidence="1">
    <location>
        <begin position="258"/>
        <end position="296"/>
    </location>
</feature>
<keyword evidence="3" id="KW-1185">Reference proteome</keyword>
<feature type="region of interest" description="Disordered" evidence="1">
    <location>
        <begin position="222"/>
        <end position="245"/>
    </location>
</feature>
<name>A0A8H7QGD3_9FUNG</name>
<evidence type="ECO:0000256" key="1">
    <source>
        <dbReference type="SAM" id="MobiDB-lite"/>
    </source>
</evidence>
<reference evidence="2" key="1">
    <citation type="submission" date="2020-12" db="EMBL/GenBank/DDBJ databases">
        <title>Metabolic potential, ecology and presence of endohyphal bacteria is reflected in genomic diversity of Mucoromycotina.</title>
        <authorList>
            <person name="Muszewska A."/>
            <person name="Okrasinska A."/>
            <person name="Steczkiewicz K."/>
            <person name="Drgas O."/>
            <person name="Orlowska M."/>
            <person name="Perlinska-Lenart U."/>
            <person name="Aleksandrzak-Piekarczyk T."/>
            <person name="Szatraj K."/>
            <person name="Zielenkiewicz U."/>
            <person name="Pilsyk S."/>
            <person name="Malc E."/>
            <person name="Mieczkowski P."/>
            <person name="Kruszewska J.S."/>
            <person name="Biernat P."/>
            <person name="Pawlowska J."/>
        </authorList>
    </citation>
    <scope>NUCLEOTIDE SEQUENCE</scope>
    <source>
        <strain evidence="2">CBS 226.32</strain>
    </source>
</reference>
<dbReference type="EMBL" id="JAEPRC010000884">
    <property type="protein sequence ID" value="KAG2190966.1"/>
    <property type="molecule type" value="Genomic_DNA"/>
</dbReference>
<accession>A0A8H7QGD3</accession>
<gene>
    <name evidence="2" type="ORF">INT46_006824</name>
</gene>
<dbReference type="AlphaFoldDB" id="A0A8H7QGD3"/>
<proteinExistence type="predicted"/>
<comment type="caution">
    <text evidence="2">The sequence shown here is derived from an EMBL/GenBank/DDBJ whole genome shotgun (WGS) entry which is preliminary data.</text>
</comment>
<dbReference type="Proteomes" id="UP000650833">
    <property type="component" value="Unassembled WGS sequence"/>
</dbReference>
<evidence type="ECO:0000313" key="3">
    <source>
        <dbReference type="Proteomes" id="UP000650833"/>
    </source>
</evidence>
<feature type="compositionally biased region" description="Polar residues" evidence="1">
    <location>
        <begin position="235"/>
        <end position="245"/>
    </location>
</feature>
<evidence type="ECO:0000313" key="2">
    <source>
        <dbReference type="EMBL" id="KAG2190966.1"/>
    </source>
</evidence>
<protein>
    <submittedName>
        <fullName evidence="2">Uncharacterized protein</fullName>
    </submittedName>
</protein>
<sequence length="572" mass="61186">MATGSTFVSVGNTLSNSQMSSKSVNNFSSSISSYSSISVTQYTQFITSTSRSSSLYESSSLELSTFFVSSDTNENNDNDSYNSDLPSVDTQTEFSHFSEFSTTYDSVTIIPDTESYYSLVIDGTTQTVASISDSSSNLETNSEASFVSCDDNSYDSVLLDKGTQPKSPYLPESSTDFDSITITPDTKLDYSSVFVGTTKSLSSSFTSNYNSDDSTLSVFTVSSEDTNSADEETQPAFSTSAESDSVNDYVTVTPNTISYDSSVPGKSTQSASSVIRSTPTVESAKLTPDNQNEVNQPLSTTFQENNSVYESTTMGFGKTSLTSGLESTDSSTVDEFMQPSLSSTLYSPISTTISKPFSSETEQGASFESTIDTQSVVASLFTSSISFTKSNSLSGDFSTDSDTAVVLATHSSIFTETNTFFDEHGTITSNIQTTTSESTLLSMCSVTTNDLEFGSESPLTAYTSSDALYTTGATPTFNVPLKSPEFEDVSNTSQENAHPEIYNTEEENTLVHTTSQTMELVSPNLSPAFESYAFTNENTISSSSGSATAFTESFSTNTPIATSSTSLTSYQN</sequence>
<organism evidence="2 3">
    <name type="scientific">Mucor plumbeus</name>
    <dbReference type="NCBI Taxonomy" id="97098"/>
    <lineage>
        <taxon>Eukaryota</taxon>
        <taxon>Fungi</taxon>
        <taxon>Fungi incertae sedis</taxon>
        <taxon>Mucoromycota</taxon>
        <taxon>Mucoromycotina</taxon>
        <taxon>Mucoromycetes</taxon>
        <taxon>Mucorales</taxon>
        <taxon>Mucorineae</taxon>
        <taxon>Mucoraceae</taxon>
        <taxon>Mucor</taxon>
    </lineage>
</organism>